<dbReference type="EMBL" id="CALOZG010000085">
    <property type="protein sequence ID" value="CAH4036938.1"/>
    <property type="molecule type" value="Genomic_DNA"/>
</dbReference>
<evidence type="ECO:0000313" key="3">
    <source>
        <dbReference type="Proteomes" id="UP001152562"/>
    </source>
</evidence>
<feature type="compositionally biased region" description="Basic residues" evidence="1">
    <location>
        <begin position="58"/>
        <end position="77"/>
    </location>
</feature>
<accession>A0A9P0XJ48</accession>
<feature type="compositionally biased region" description="Basic residues" evidence="1">
    <location>
        <begin position="85"/>
        <end position="99"/>
    </location>
</feature>
<gene>
    <name evidence="2" type="ORF">PIBRA_LOCUS12678</name>
</gene>
<keyword evidence="3" id="KW-1185">Reference proteome</keyword>
<evidence type="ECO:0000313" key="2">
    <source>
        <dbReference type="EMBL" id="CAH4036938.1"/>
    </source>
</evidence>
<name>A0A9P0XJ48_PIEBR</name>
<organism evidence="2 3">
    <name type="scientific">Pieris brassicae</name>
    <name type="common">White butterfly</name>
    <name type="synonym">Large white butterfly</name>
    <dbReference type="NCBI Taxonomy" id="7116"/>
    <lineage>
        <taxon>Eukaryota</taxon>
        <taxon>Metazoa</taxon>
        <taxon>Ecdysozoa</taxon>
        <taxon>Arthropoda</taxon>
        <taxon>Hexapoda</taxon>
        <taxon>Insecta</taxon>
        <taxon>Pterygota</taxon>
        <taxon>Neoptera</taxon>
        <taxon>Endopterygota</taxon>
        <taxon>Lepidoptera</taxon>
        <taxon>Glossata</taxon>
        <taxon>Ditrysia</taxon>
        <taxon>Papilionoidea</taxon>
        <taxon>Pieridae</taxon>
        <taxon>Pierinae</taxon>
        <taxon>Pieris</taxon>
    </lineage>
</organism>
<dbReference type="AlphaFoldDB" id="A0A9P0XJ48"/>
<dbReference type="Proteomes" id="UP001152562">
    <property type="component" value="Unassembled WGS sequence"/>
</dbReference>
<feature type="region of interest" description="Disordered" evidence="1">
    <location>
        <begin position="54"/>
        <end position="114"/>
    </location>
</feature>
<protein>
    <submittedName>
        <fullName evidence="2">Uncharacterized protein</fullName>
    </submittedName>
</protein>
<sequence>MVPSTFTIDNNGPPVECSHALGPLDNIYTSFESEIKSHYGTTIKPVYFEIDRAEYKKTRPRRNKHKKSKKIKKKSHKYNQNEAKSKRKNEKNKFVRRFVKVRDDSSSKSREVAKGKPVDIIVHIKMNE</sequence>
<evidence type="ECO:0000256" key="1">
    <source>
        <dbReference type="SAM" id="MobiDB-lite"/>
    </source>
</evidence>
<proteinExistence type="predicted"/>
<comment type="caution">
    <text evidence="2">The sequence shown here is derived from an EMBL/GenBank/DDBJ whole genome shotgun (WGS) entry which is preliminary data.</text>
</comment>
<feature type="compositionally biased region" description="Basic and acidic residues" evidence="1">
    <location>
        <begin position="100"/>
        <end position="114"/>
    </location>
</feature>
<reference evidence="2" key="1">
    <citation type="submission" date="2022-05" db="EMBL/GenBank/DDBJ databases">
        <authorList>
            <person name="Okamura Y."/>
        </authorList>
    </citation>
    <scope>NUCLEOTIDE SEQUENCE</scope>
</reference>